<evidence type="ECO:0000313" key="2">
    <source>
        <dbReference type="EMBL" id="QRJ63174.1"/>
    </source>
</evidence>
<dbReference type="KEGG" id="ares:IWH25_15690"/>
<evidence type="ECO:0000313" key="3">
    <source>
        <dbReference type="Proteomes" id="UP000663444"/>
    </source>
</evidence>
<accession>A0A974SNC2</accession>
<gene>
    <name evidence="2" type="ORF">IWH25_15690</name>
</gene>
<dbReference type="Gene3D" id="3.30.70.100">
    <property type="match status" value="1"/>
</dbReference>
<keyword evidence="1" id="KW-0812">Transmembrane</keyword>
<reference evidence="2" key="1">
    <citation type="submission" date="2020-11" db="EMBL/GenBank/DDBJ databases">
        <title>Azospira restricta DSM 18626 genome sequence.</title>
        <authorList>
            <person name="Moe W.M."/>
        </authorList>
    </citation>
    <scope>NUCLEOTIDE SEQUENCE</scope>
    <source>
        <strain evidence="2">DSM 18626</strain>
    </source>
</reference>
<evidence type="ECO:0000256" key="1">
    <source>
        <dbReference type="SAM" id="Phobius"/>
    </source>
</evidence>
<dbReference type="Proteomes" id="UP000663444">
    <property type="component" value="Chromosome"/>
</dbReference>
<feature type="transmembrane region" description="Helical" evidence="1">
    <location>
        <begin position="117"/>
        <end position="135"/>
    </location>
</feature>
<sequence>MTRIVATIPGRIRIRDGGLRQPDRQDRLQQAVTALPGVLSCRGNPVAGSVVVHYDAARVAPERMETLVEQAVDAELAQPRDKAAIARRLRTNRIAKYGMLGSLAASLALAAAGNKRWHAATGVAFVACLGVHLATHRRQLLR</sequence>
<dbReference type="AlphaFoldDB" id="A0A974SNC2"/>
<organism evidence="2 3">
    <name type="scientific">Azospira restricta</name>
    <dbReference type="NCBI Taxonomy" id="404405"/>
    <lineage>
        <taxon>Bacteria</taxon>
        <taxon>Pseudomonadati</taxon>
        <taxon>Pseudomonadota</taxon>
        <taxon>Betaproteobacteria</taxon>
        <taxon>Rhodocyclales</taxon>
        <taxon>Rhodocyclaceae</taxon>
        <taxon>Azospira</taxon>
    </lineage>
</organism>
<proteinExistence type="predicted"/>
<name>A0A974SNC2_9RHOO</name>
<dbReference type="EMBL" id="CP064781">
    <property type="protein sequence ID" value="QRJ63174.1"/>
    <property type="molecule type" value="Genomic_DNA"/>
</dbReference>
<dbReference type="Pfam" id="PF19991">
    <property type="entry name" value="HMA_2"/>
    <property type="match status" value="1"/>
</dbReference>
<keyword evidence="1" id="KW-1133">Transmembrane helix</keyword>
<feature type="transmembrane region" description="Helical" evidence="1">
    <location>
        <begin position="94"/>
        <end position="111"/>
    </location>
</feature>
<dbReference type="RefSeq" id="WP_203386702.1">
    <property type="nucleotide sequence ID" value="NZ_CP064781.1"/>
</dbReference>
<keyword evidence="3" id="KW-1185">Reference proteome</keyword>
<protein>
    <submittedName>
        <fullName evidence="2">Uncharacterized protein</fullName>
    </submittedName>
</protein>
<keyword evidence="1" id="KW-0472">Membrane</keyword>